<organism evidence="2 3">
    <name type="scientific">Paraphoma chrysanthemicola</name>
    <dbReference type="NCBI Taxonomy" id="798071"/>
    <lineage>
        <taxon>Eukaryota</taxon>
        <taxon>Fungi</taxon>
        <taxon>Dikarya</taxon>
        <taxon>Ascomycota</taxon>
        <taxon>Pezizomycotina</taxon>
        <taxon>Dothideomycetes</taxon>
        <taxon>Pleosporomycetidae</taxon>
        <taxon>Pleosporales</taxon>
        <taxon>Pleosporineae</taxon>
        <taxon>Phaeosphaeriaceae</taxon>
        <taxon>Paraphoma</taxon>
    </lineage>
</organism>
<accession>A0A8K0VX53</accession>
<feature type="compositionally biased region" description="Basic and acidic residues" evidence="1">
    <location>
        <begin position="26"/>
        <end position="49"/>
    </location>
</feature>
<proteinExistence type="predicted"/>
<dbReference type="EMBL" id="JAGMVJ010000011">
    <property type="protein sequence ID" value="KAH7086288.1"/>
    <property type="molecule type" value="Genomic_DNA"/>
</dbReference>
<dbReference type="CDD" id="cd14688">
    <property type="entry name" value="bZIP_YAP"/>
    <property type="match status" value="1"/>
</dbReference>
<name>A0A8K0VX53_9PLEO</name>
<evidence type="ECO:0000313" key="2">
    <source>
        <dbReference type="EMBL" id="KAH7086288.1"/>
    </source>
</evidence>
<gene>
    <name evidence="2" type="ORF">FB567DRAFT_67126</name>
</gene>
<comment type="caution">
    <text evidence="2">The sequence shown here is derived from an EMBL/GenBank/DDBJ whole genome shotgun (WGS) entry which is preliminary data.</text>
</comment>
<dbReference type="GO" id="GO:0003700">
    <property type="term" value="F:DNA-binding transcription factor activity"/>
    <property type="evidence" value="ECO:0007669"/>
    <property type="project" value="InterPro"/>
</dbReference>
<protein>
    <recommendedName>
        <fullName evidence="4">BZIP domain-containing protein</fullName>
    </recommendedName>
</protein>
<evidence type="ECO:0000256" key="1">
    <source>
        <dbReference type="SAM" id="MobiDB-lite"/>
    </source>
</evidence>
<feature type="region of interest" description="Disordered" evidence="1">
    <location>
        <begin position="117"/>
        <end position="159"/>
    </location>
</feature>
<dbReference type="Gene3D" id="1.20.5.170">
    <property type="match status" value="1"/>
</dbReference>
<dbReference type="PANTHER" id="PTHR40618:SF1">
    <property type="entry name" value="B-ZIP TRANSCRIPTION FACTOR (EUROFUNG)"/>
    <property type="match status" value="1"/>
</dbReference>
<feature type="compositionally biased region" description="Polar residues" evidence="1">
    <location>
        <begin position="226"/>
        <end position="241"/>
    </location>
</feature>
<reference evidence="2" key="1">
    <citation type="journal article" date="2021" name="Nat. Commun.">
        <title>Genetic determinants of endophytism in the Arabidopsis root mycobiome.</title>
        <authorList>
            <person name="Mesny F."/>
            <person name="Miyauchi S."/>
            <person name="Thiergart T."/>
            <person name="Pickel B."/>
            <person name="Atanasova L."/>
            <person name="Karlsson M."/>
            <person name="Huettel B."/>
            <person name="Barry K.W."/>
            <person name="Haridas S."/>
            <person name="Chen C."/>
            <person name="Bauer D."/>
            <person name="Andreopoulos W."/>
            <person name="Pangilinan J."/>
            <person name="LaButti K."/>
            <person name="Riley R."/>
            <person name="Lipzen A."/>
            <person name="Clum A."/>
            <person name="Drula E."/>
            <person name="Henrissat B."/>
            <person name="Kohler A."/>
            <person name="Grigoriev I.V."/>
            <person name="Martin F.M."/>
            <person name="Hacquard S."/>
        </authorList>
    </citation>
    <scope>NUCLEOTIDE SEQUENCE</scope>
    <source>
        <strain evidence="2">MPI-SDFR-AT-0120</strain>
    </source>
</reference>
<dbReference type="PANTHER" id="PTHR40618">
    <property type="entry name" value="B-ZIP TRANSCRIPTION FACTOR (EUROFUNG)-RELATED"/>
    <property type="match status" value="1"/>
</dbReference>
<evidence type="ECO:0000313" key="3">
    <source>
        <dbReference type="Proteomes" id="UP000813461"/>
    </source>
</evidence>
<dbReference type="AlphaFoldDB" id="A0A8K0VX53"/>
<feature type="compositionally biased region" description="Basic and acidic residues" evidence="1">
    <location>
        <begin position="485"/>
        <end position="498"/>
    </location>
</feature>
<dbReference type="Proteomes" id="UP000813461">
    <property type="component" value="Unassembled WGS sequence"/>
</dbReference>
<feature type="compositionally biased region" description="Low complexity" evidence="1">
    <location>
        <begin position="506"/>
        <end position="524"/>
    </location>
</feature>
<keyword evidence="3" id="KW-1185">Reference proteome</keyword>
<dbReference type="SUPFAM" id="SSF57959">
    <property type="entry name" value="Leucine zipper domain"/>
    <property type="match status" value="1"/>
</dbReference>
<feature type="compositionally biased region" description="Polar residues" evidence="1">
    <location>
        <begin position="117"/>
        <end position="127"/>
    </location>
</feature>
<feature type="region of interest" description="Disordered" evidence="1">
    <location>
        <begin position="221"/>
        <end position="241"/>
    </location>
</feature>
<dbReference type="OrthoDB" id="3555317at2759"/>
<feature type="region of interest" description="Disordered" evidence="1">
    <location>
        <begin position="1"/>
        <end position="49"/>
    </location>
</feature>
<sequence length="655" mass="73020">MSSDSEGHTSARKRSRSSEDGFSGAKEGKKARGRPRVDTQDATAADRRRTQIRLAQRAYRQRKESTIVTLKQESTQLHSIIEQMNKTFLRFKDSVQKSGLLQLNPALARELKSATDTFSSLSKTSSEMVEAGDEDHAESTEAVAGNRTAQGPRKAATPVRSTVEVGWGYSAMPDRSEHEHTGSAHHVEIQRQPDNYFQNLDTGYSGSGLIVRRQPTVGELFDQSRESSSQHQPDTSNSHQTHQLPFGLVDLLDQHHNSYSNTNEHAHIYSVNIPTPDVTPPTKRLATPPFPMPNSLTNKTVSPVFTYSHDETTFARRLTRAALESGFHLLSTANTRPSALSYVFKLSLPYLSLEEHRSRFKMMLSRSVNEDLDFWETPFIHLGGAGTHYPRKDGNGNILAKKNMWTIRQIGPLEKHMVRLENIADGRWQELDDVDLSAFEGQWFDAHDVQGYLEEHWGCRPNPKSSFAECIIEEDVELEAPGATHLERHDTSGRRASDASDTPELVHSTASSSTASSTTTSVSHPADLYKVPDPPFGLDMSYQAPQYSHGANDFSKFSHIDLSFDQTLGLDLAPGFDYGFPADNSFGEMNMALDLMEDSREVLPVVKQTRKKSAVLQLNILVDEIIKHGVCLGRAPGFRRKDVDMAVKKALITAF</sequence>
<dbReference type="InterPro" id="IPR046347">
    <property type="entry name" value="bZIP_sf"/>
</dbReference>
<evidence type="ECO:0008006" key="4">
    <source>
        <dbReference type="Google" id="ProtNLM"/>
    </source>
</evidence>
<feature type="region of interest" description="Disordered" evidence="1">
    <location>
        <begin position="481"/>
        <end position="528"/>
    </location>
</feature>